<organism evidence="1 2">
    <name type="scientific">Trachymyrmex cornetzi</name>
    <dbReference type="NCBI Taxonomy" id="471704"/>
    <lineage>
        <taxon>Eukaryota</taxon>
        <taxon>Metazoa</taxon>
        <taxon>Ecdysozoa</taxon>
        <taxon>Arthropoda</taxon>
        <taxon>Hexapoda</taxon>
        <taxon>Insecta</taxon>
        <taxon>Pterygota</taxon>
        <taxon>Neoptera</taxon>
        <taxon>Endopterygota</taxon>
        <taxon>Hymenoptera</taxon>
        <taxon>Apocrita</taxon>
        <taxon>Aculeata</taxon>
        <taxon>Formicoidea</taxon>
        <taxon>Formicidae</taxon>
        <taxon>Myrmicinae</taxon>
        <taxon>Trachymyrmex</taxon>
    </lineage>
</organism>
<dbReference type="Proteomes" id="UP000078492">
    <property type="component" value="Unassembled WGS sequence"/>
</dbReference>
<sequence length="85" mass="9747">MVRITHQDEYYENGLSVVCTGKVSVGKHVNGARAKDKSRRLYLKDEAEEQDDEVLSVPEKFLCKRQTYEMHALAKSPFCRELLSA</sequence>
<dbReference type="EMBL" id="KQ979361">
    <property type="protein sequence ID" value="KYN21811.1"/>
    <property type="molecule type" value="Genomic_DNA"/>
</dbReference>
<evidence type="ECO:0000313" key="1">
    <source>
        <dbReference type="EMBL" id="KYN21811.1"/>
    </source>
</evidence>
<name>A0A151J9X5_9HYME</name>
<protein>
    <submittedName>
        <fullName evidence="1">Uncharacterized protein</fullName>
    </submittedName>
</protein>
<proteinExistence type="predicted"/>
<reference evidence="1 2" key="1">
    <citation type="submission" date="2015-09" db="EMBL/GenBank/DDBJ databases">
        <title>Trachymyrmex cornetzi WGS genome.</title>
        <authorList>
            <person name="Nygaard S."/>
            <person name="Hu H."/>
            <person name="Boomsma J."/>
            <person name="Zhang G."/>
        </authorList>
    </citation>
    <scope>NUCLEOTIDE SEQUENCE [LARGE SCALE GENOMIC DNA]</scope>
    <source>
        <strain evidence="1">Tcor2-1</strain>
        <tissue evidence="1">Whole body</tissue>
    </source>
</reference>
<dbReference type="AlphaFoldDB" id="A0A151J9X5"/>
<keyword evidence="2" id="KW-1185">Reference proteome</keyword>
<evidence type="ECO:0000313" key="2">
    <source>
        <dbReference type="Proteomes" id="UP000078492"/>
    </source>
</evidence>
<gene>
    <name evidence="1" type="ORF">ALC57_05794</name>
</gene>
<accession>A0A151J9X5</accession>